<feature type="transmembrane region" description="Helical" evidence="4">
    <location>
        <begin position="890"/>
        <end position="909"/>
    </location>
</feature>
<dbReference type="InterPro" id="IPR024983">
    <property type="entry name" value="CHAT_dom"/>
</dbReference>
<evidence type="ECO:0000313" key="6">
    <source>
        <dbReference type="EMBL" id="MBE9465728.1"/>
    </source>
</evidence>
<dbReference type="Proteomes" id="UP000634134">
    <property type="component" value="Unassembled WGS sequence"/>
</dbReference>
<organism evidence="6 7">
    <name type="scientific">Dyadobacter subterraneus</name>
    <dbReference type="NCBI Taxonomy" id="2773304"/>
    <lineage>
        <taxon>Bacteria</taxon>
        <taxon>Pseudomonadati</taxon>
        <taxon>Bacteroidota</taxon>
        <taxon>Cytophagia</taxon>
        <taxon>Cytophagales</taxon>
        <taxon>Spirosomataceae</taxon>
        <taxon>Dyadobacter</taxon>
    </lineage>
</organism>
<accession>A0ABR9WJP7</accession>
<dbReference type="SMART" id="SM00028">
    <property type="entry name" value="TPR"/>
    <property type="match status" value="7"/>
</dbReference>
<feature type="repeat" description="TPR" evidence="3">
    <location>
        <begin position="271"/>
        <end position="304"/>
    </location>
</feature>
<dbReference type="PROSITE" id="PS50005">
    <property type="entry name" value="TPR"/>
    <property type="match status" value="1"/>
</dbReference>
<dbReference type="Pfam" id="PF12770">
    <property type="entry name" value="CHAT"/>
    <property type="match status" value="1"/>
</dbReference>
<keyword evidence="2 3" id="KW-0802">TPR repeat</keyword>
<keyword evidence="4" id="KW-1133">Transmembrane helix</keyword>
<dbReference type="PANTHER" id="PTHR10098">
    <property type="entry name" value="RAPSYN-RELATED"/>
    <property type="match status" value="1"/>
</dbReference>
<evidence type="ECO:0000256" key="2">
    <source>
        <dbReference type="ARBA" id="ARBA00022803"/>
    </source>
</evidence>
<dbReference type="InterPro" id="IPR019734">
    <property type="entry name" value="TPR_rpt"/>
</dbReference>
<evidence type="ECO:0000256" key="1">
    <source>
        <dbReference type="ARBA" id="ARBA00022737"/>
    </source>
</evidence>
<dbReference type="Gene3D" id="1.25.40.10">
    <property type="entry name" value="Tetratricopeptide repeat domain"/>
    <property type="match status" value="3"/>
</dbReference>
<sequence length="926" mass="105631">MFRQLIFFLVILFFNIEGRAQCRSSQIFFEDLSKITAGNPDSIQQIKLEKWLANWEKCYPVADSTYISGLLQLGMVHRFAGNFEEAIKVTKKVIPLYGKSNKSLKKRDLVKANYRIGVYYNASQLTENAIKYLSEAVRIGKNDKDSKPFTASAYLYLVYAYYVKGDFQKALSYADLGEEIASEIKDFETLAEILQQKAQALSELERNGEAKTEVLKAIKIMQNLPEACYSLANQHRLLGDINRALNEKKEELAEYLLAYKIAEKCEHRNLSDFINAIGFYYYQNNDHNQALKYYQKALDLDKSAYSKGVLLDRMGLAYASKKDYLKSFQYFQQGLKELLPTENLPGITSVPKAKSIRITAQKDYLLSIVQDNADTWLAYGQFSKTDPVKLKIALKNYMLADTMIDFMRWEHTGNVSKLFWRNRTKGMYEHAIETCFLLKDPETAFYFFEKSRAVMLNDQLNELGANQQLSEKDAERERIIRVKITDLQDQLSESKPGSKEYLRFRDDLYNAQEEQQIFVRQLEKANPQYYSYKYDNRVPGLKEVRAKVIPDGQNLISYFVGDSAVYGLSITNKKVNFKKIKLADYQKCVSEFQKLLGGREIQNKQFDHYLSVSNKLYELLLKPFEIKSNRVIISPDGNFLPFESLSFSAEKPDFLVNRYAFSYTYSASFLAKMKRSEEGISSTNAFLGMAPVQFSKKLNQASLPGSEIALEAINKHFFFSKSLTGQDASRRAFMKELSSHSIIQLLTHASADSSEVEPTLYFADSTLTLSELSSSALSKTQLLILSACRTGVGKNQKGEGVFSLARGFAGIGIPSTLTTLWSVENKSIYELTELFYDQMEKGIPLDLALQQAQIEWLKTASKSDQLPYSWAGMVLVGNAEPVEIGFSKEIIYLILGGIAALIIVGILLFRSRNFRYVHRRKRTSLI</sequence>
<gene>
    <name evidence="6" type="ORF">IEE83_27950</name>
</gene>
<keyword evidence="7" id="KW-1185">Reference proteome</keyword>
<dbReference type="EMBL" id="JACYGY010000002">
    <property type="protein sequence ID" value="MBE9465728.1"/>
    <property type="molecule type" value="Genomic_DNA"/>
</dbReference>
<comment type="caution">
    <text evidence="6">The sequence shown here is derived from an EMBL/GenBank/DDBJ whole genome shotgun (WGS) entry which is preliminary data.</text>
</comment>
<dbReference type="RefSeq" id="WP_194124021.1">
    <property type="nucleotide sequence ID" value="NZ_JACYGY010000002.1"/>
</dbReference>
<name>A0ABR9WJP7_9BACT</name>
<evidence type="ECO:0000313" key="7">
    <source>
        <dbReference type="Proteomes" id="UP000634134"/>
    </source>
</evidence>
<feature type="domain" description="CHAT" evidence="5">
    <location>
        <begin position="613"/>
        <end position="878"/>
    </location>
</feature>
<evidence type="ECO:0000256" key="4">
    <source>
        <dbReference type="SAM" id="Phobius"/>
    </source>
</evidence>
<dbReference type="Pfam" id="PF07719">
    <property type="entry name" value="TPR_2"/>
    <property type="match status" value="1"/>
</dbReference>
<dbReference type="PANTHER" id="PTHR10098:SF108">
    <property type="entry name" value="TETRATRICOPEPTIDE REPEAT PROTEIN 28"/>
    <property type="match status" value="1"/>
</dbReference>
<evidence type="ECO:0000256" key="3">
    <source>
        <dbReference type="PROSITE-ProRule" id="PRU00339"/>
    </source>
</evidence>
<keyword evidence="4" id="KW-0812">Transmembrane</keyword>
<dbReference type="SUPFAM" id="SSF48452">
    <property type="entry name" value="TPR-like"/>
    <property type="match status" value="2"/>
</dbReference>
<keyword evidence="1" id="KW-0677">Repeat</keyword>
<protein>
    <submittedName>
        <fullName evidence="6">CHAT domain-containing protein</fullName>
    </submittedName>
</protein>
<dbReference type="InterPro" id="IPR011990">
    <property type="entry name" value="TPR-like_helical_dom_sf"/>
</dbReference>
<evidence type="ECO:0000259" key="5">
    <source>
        <dbReference type="Pfam" id="PF12770"/>
    </source>
</evidence>
<dbReference type="InterPro" id="IPR013105">
    <property type="entry name" value="TPR_2"/>
</dbReference>
<keyword evidence="4" id="KW-0472">Membrane</keyword>
<reference evidence="7" key="1">
    <citation type="submission" date="2023-07" db="EMBL/GenBank/DDBJ databases">
        <title>Dyadobacter sp. nov 'subterranea' isolated from contaminted grondwater.</title>
        <authorList>
            <person name="Szabo I."/>
            <person name="Al-Omari J."/>
            <person name="Szerdahelyi S.G."/>
            <person name="Rado J."/>
        </authorList>
    </citation>
    <scope>NUCLEOTIDE SEQUENCE [LARGE SCALE GENOMIC DNA]</scope>
    <source>
        <strain evidence="7">UP-52</strain>
    </source>
</reference>
<proteinExistence type="predicted"/>